<comment type="caution">
    <text evidence="1">The sequence shown here is derived from an EMBL/GenBank/DDBJ whole genome shotgun (WGS) entry which is preliminary data.</text>
</comment>
<dbReference type="EMBL" id="JAHEPS010000006">
    <property type="protein sequence ID" value="MBT1445724.1"/>
    <property type="molecule type" value="Genomic_DNA"/>
</dbReference>
<dbReference type="Pfam" id="PF13617">
    <property type="entry name" value="Lipoprotein_19"/>
    <property type="match status" value="1"/>
</dbReference>
<evidence type="ECO:0000313" key="2">
    <source>
        <dbReference type="Proteomes" id="UP001195903"/>
    </source>
</evidence>
<accession>A0ABS5V5J2</accession>
<proteinExistence type="predicted"/>
<gene>
    <name evidence="1" type="ORF">KJI95_14520</name>
</gene>
<evidence type="ECO:0000313" key="1">
    <source>
        <dbReference type="EMBL" id="MBT1445724.1"/>
    </source>
</evidence>
<dbReference type="Proteomes" id="UP001195903">
    <property type="component" value="Unassembled WGS sequence"/>
</dbReference>
<organism evidence="1 2">
    <name type="scientific">Shewanella jiangmenensis</name>
    <dbReference type="NCBI Taxonomy" id="2837387"/>
    <lineage>
        <taxon>Bacteria</taxon>
        <taxon>Pseudomonadati</taxon>
        <taxon>Pseudomonadota</taxon>
        <taxon>Gammaproteobacteria</taxon>
        <taxon>Alteromonadales</taxon>
        <taxon>Shewanellaceae</taxon>
        <taxon>Shewanella</taxon>
    </lineage>
</organism>
<reference evidence="1 2" key="1">
    <citation type="submission" date="2021-05" db="EMBL/GenBank/DDBJ databases">
        <title>Shewanella sp. JM162201.</title>
        <authorList>
            <person name="Xu S."/>
            <person name="Li A."/>
        </authorList>
    </citation>
    <scope>NUCLEOTIDE SEQUENCE [LARGE SCALE GENOMIC DNA]</scope>
    <source>
        <strain evidence="1 2">JM162201</strain>
    </source>
</reference>
<dbReference type="RefSeq" id="WP_214508089.1">
    <property type="nucleotide sequence ID" value="NZ_JAHEPS010000006.1"/>
</dbReference>
<dbReference type="InterPro" id="IPR025985">
    <property type="entry name" value="YnbE"/>
</dbReference>
<name>A0ABS5V5J2_9GAMM</name>
<keyword evidence="2" id="KW-1185">Reference proteome</keyword>
<protein>
    <submittedName>
        <fullName evidence="1">YnbE family lipoprotein</fullName>
    </submittedName>
</protein>
<sequence>MALLTTACAPTVKIEPPDKPIVINLNVKIEHEIRIKVDKELDALLSDEQLF</sequence>
<keyword evidence="1" id="KW-0449">Lipoprotein</keyword>